<dbReference type="AlphaFoldDB" id="A0A0R2FTP4"/>
<dbReference type="EMBL" id="JQAR01000004">
    <property type="protein sequence ID" value="KRN31648.1"/>
    <property type="molecule type" value="Genomic_DNA"/>
</dbReference>
<comment type="caution">
    <text evidence="1">The sequence shown here is derived from an EMBL/GenBank/DDBJ whole genome shotgun (WGS) entry which is preliminary data.</text>
</comment>
<dbReference type="PATRIC" id="fig|1618.3.peg.1803"/>
<evidence type="ECO:0008006" key="3">
    <source>
        <dbReference type="Google" id="ProtNLM"/>
    </source>
</evidence>
<dbReference type="STRING" id="1618.IV36_GL001772"/>
<evidence type="ECO:0000313" key="2">
    <source>
        <dbReference type="Proteomes" id="UP000051727"/>
    </source>
</evidence>
<evidence type="ECO:0000313" key="1">
    <source>
        <dbReference type="EMBL" id="KRN31648.1"/>
    </source>
</evidence>
<name>A0A0R2FTP4_9LACO</name>
<gene>
    <name evidence="1" type="ORF">IV36_GL001772</name>
</gene>
<dbReference type="Proteomes" id="UP000051727">
    <property type="component" value="Unassembled WGS sequence"/>
</dbReference>
<protein>
    <recommendedName>
        <fullName evidence="3">Cell surface protein</fullName>
    </recommendedName>
</protein>
<organism evidence="1 2">
    <name type="scientific">Liquorilactobacillus mali</name>
    <dbReference type="NCBI Taxonomy" id="1618"/>
    <lineage>
        <taxon>Bacteria</taxon>
        <taxon>Bacillati</taxon>
        <taxon>Bacillota</taxon>
        <taxon>Bacilli</taxon>
        <taxon>Lactobacillales</taxon>
        <taxon>Lactobacillaceae</taxon>
        <taxon>Liquorilactobacillus</taxon>
    </lineage>
</organism>
<accession>A0A0R2FTP4</accession>
<proteinExistence type="predicted"/>
<reference evidence="1 2" key="1">
    <citation type="journal article" date="2015" name="Genome Announc.">
        <title>Expanding the biotechnology potential of lactobacilli through comparative genomics of 213 strains and associated genera.</title>
        <authorList>
            <person name="Sun Z."/>
            <person name="Harris H.M."/>
            <person name="McCann A."/>
            <person name="Guo C."/>
            <person name="Argimon S."/>
            <person name="Zhang W."/>
            <person name="Yang X."/>
            <person name="Jeffery I.B."/>
            <person name="Cooney J.C."/>
            <person name="Kagawa T.F."/>
            <person name="Liu W."/>
            <person name="Song Y."/>
            <person name="Salvetti E."/>
            <person name="Wrobel A."/>
            <person name="Rasinkangas P."/>
            <person name="Parkhill J."/>
            <person name="Rea M.C."/>
            <person name="O'Sullivan O."/>
            <person name="Ritari J."/>
            <person name="Douillard F.P."/>
            <person name="Paul Ross R."/>
            <person name="Yang R."/>
            <person name="Briner A.E."/>
            <person name="Felis G.E."/>
            <person name="de Vos W.M."/>
            <person name="Barrangou R."/>
            <person name="Klaenhammer T.R."/>
            <person name="Caufield P.W."/>
            <person name="Cui Y."/>
            <person name="Zhang H."/>
            <person name="O'Toole P.W."/>
        </authorList>
    </citation>
    <scope>NUCLEOTIDE SEQUENCE [LARGE SCALE GENOMIC DNA]</scope>
    <source>
        <strain evidence="1 2">ATCC 27304</strain>
    </source>
</reference>
<sequence>MGEFIIMKKISKLVLPIILSSAFLGTAFISQGSNNSIYAKATQATLGAGTFTVGKKGDIKPGRYIIKSINGSGNLSDSTGQINVILGQTVDTDSGQVDSYTTNLKKGDQVQIQGIESTSFTPTGKRIKKTILSAGDWKVGKDIKAGRYVITALQGSGNLSTNDGMINEILGITSDSETGQVSSVTAQLTKGEILSTNLEQIKLTKK</sequence>